<evidence type="ECO:0000313" key="1">
    <source>
        <dbReference type="EMBL" id="OMJ87082.1"/>
    </source>
</evidence>
<dbReference type="OrthoDB" id="284247at2759"/>
<dbReference type="EMBL" id="MPUH01000186">
    <property type="protein sequence ID" value="OMJ87082.1"/>
    <property type="molecule type" value="Genomic_DNA"/>
</dbReference>
<dbReference type="PANTHER" id="PTHR48100">
    <property type="entry name" value="BROAD-SPECIFICITY PHOSPHATASE YOR283W-RELATED"/>
    <property type="match status" value="1"/>
</dbReference>
<dbReference type="CDD" id="cd07067">
    <property type="entry name" value="HP_PGM_like"/>
    <property type="match status" value="1"/>
</dbReference>
<sequence>MGRIWFIRHGQTSFNVTSGLWHKAGDPPEGAGFQYTEEYIDPGLTQNGYSQIEASKQQILNLPIEIVYVSPMLRTLETCDIIYRNHENKPHIIVQPLFTEWLHVNHDIPKYPNDYKQRFDYFDWSFYGNNYFIKDIVKNHYIDRISDDDPTSSLLQIIKNASPEVVESRRELYERTIKGKELLRDAARDKNVAVIGHSAFYRHFTSKINENGEFYGQKLLNNGEFAEILFEE</sequence>
<dbReference type="Gene3D" id="3.40.50.1240">
    <property type="entry name" value="Phosphoglycerate mutase-like"/>
    <property type="match status" value="1"/>
</dbReference>
<dbReference type="GO" id="GO:0005737">
    <property type="term" value="C:cytoplasm"/>
    <property type="evidence" value="ECO:0007669"/>
    <property type="project" value="TreeGrafter"/>
</dbReference>
<comment type="caution">
    <text evidence="1">The sequence shown here is derived from an EMBL/GenBank/DDBJ whole genome shotgun (WGS) entry which is preliminary data.</text>
</comment>
<dbReference type="PANTHER" id="PTHR48100:SF1">
    <property type="entry name" value="HISTIDINE PHOSPHATASE FAMILY PROTEIN-RELATED"/>
    <property type="match status" value="1"/>
</dbReference>
<gene>
    <name evidence="1" type="ORF">SteCoe_11230</name>
</gene>
<dbReference type="GO" id="GO:0016791">
    <property type="term" value="F:phosphatase activity"/>
    <property type="evidence" value="ECO:0007669"/>
    <property type="project" value="TreeGrafter"/>
</dbReference>
<accession>A0A1R2CDK6</accession>
<evidence type="ECO:0008006" key="3">
    <source>
        <dbReference type="Google" id="ProtNLM"/>
    </source>
</evidence>
<dbReference type="InterPro" id="IPR013078">
    <property type="entry name" value="His_Pase_superF_clade-1"/>
</dbReference>
<dbReference type="Proteomes" id="UP000187209">
    <property type="component" value="Unassembled WGS sequence"/>
</dbReference>
<name>A0A1R2CDK6_9CILI</name>
<protein>
    <recommendedName>
        <fullName evidence="3">Histidine phosphatase family protein</fullName>
    </recommendedName>
</protein>
<dbReference type="AlphaFoldDB" id="A0A1R2CDK6"/>
<dbReference type="Pfam" id="PF00300">
    <property type="entry name" value="His_Phos_1"/>
    <property type="match status" value="1"/>
</dbReference>
<proteinExistence type="predicted"/>
<organism evidence="1 2">
    <name type="scientific">Stentor coeruleus</name>
    <dbReference type="NCBI Taxonomy" id="5963"/>
    <lineage>
        <taxon>Eukaryota</taxon>
        <taxon>Sar</taxon>
        <taxon>Alveolata</taxon>
        <taxon>Ciliophora</taxon>
        <taxon>Postciliodesmatophora</taxon>
        <taxon>Heterotrichea</taxon>
        <taxon>Heterotrichida</taxon>
        <taxon>Stentoridae</taxon>
        <taxon>Stentor</taxon>
    </lineage>
</organism>
<evidence type="ECO:0000313" key="2">
    <source>
        <dbReference type="Proteomes" id="UP000187209"/>
    </source>
</evidence>
<reference evidence="1 2" key="1">
    <citation type="submission" date="2016-11" db="EMBL/GenBank/DDBJ databases">
        <title>The macronuclear genome of Stentor coeruleus: a giant cell with tiny introns.</title>
        <authorList>
            <person name="Slabodnick M."/>
            <person name="Ruby J.G."/>
            <person name="Reiff S.B."/>
            <person name="Swart E.C."/>
            <person name="Gosai S."/>
            <person name="Prabakaran S."/>
            <person name="Witkowska E."/>
            <person name="Larue G.E."/>
            <person name="Fisher S."/>
            <person name="Freeman R.M."/>
            <person name="Gunawardena J."/>
            <person name="Chu W."/>
            <person name="Stover N.A."/>
            <person name="Gregory B.D."/>
            <person name="Nowacki M."/>
            <person name="Derisi J."/>
            <person name="Roy S.W."/>
            <person name="Marshall W.F."/>
            <person name="Sood P."/>
        </authorList>
    </citation>
    <scope>NUCLEOTIDE SEQUENCE [LARGE SCALE GENOMIC DNA]</scope>
    <source>
        <strain evidence="1">WM001</strain>
    </source>
</reference>
<dbReference type="InterPro" id="IPR050275">
    <property type="entry name" value="PGM_Phosphatase"/>
</dbReference>
<dbReference type="SMART" id="SM00855">
    <property type="entry name" value="PGAM"/>
    <property type="match status" value="1"/>
</dbReference>
<keyword evidence="2" id="KW-1185">Reference proteome</keyword>
<dbReference type="InterPro" id="IPR029033">
    <property type="entry name" value="His_PPase_superfam"/>
</dbReference>
<dbReference type="SUPFAM" id="SSF53254">
    <property type="entry name" value="Phosphoglycerate mutase-like"/>
    <property type="match status" value="1"/>
</dbReference>